<dbReference type="RefSeq" id="WP_191749970.1">
    <property type="nucleotide sequence ID" value="NZ_JACSQZ010000026.1"/>
</dbReference>
<evidence type="ECO:0000256" key="3">
    <source>
        <dbReference type="ARBA" id="ARBA00023295"/>
    </source>
</evidence>
<feature type="active site" description="Proton donor" evidence="4">
    <location>
        <position position="588"/>
    </location>
</feature>
<dbReference type="PRINTS" id="PR00739">
    <property type="entry name" value="GLHYDRLASE26"/>
</dbReference>
<dbReference type="InterPro" id="IPR015295">
    <property type="entry name" value="CBM27"/>
</dbReference>
<evidence type="ECO:0000256" key="5">
    <source>
        <dbReference type="SAM" id="MobiDB-lite"/>
    </source>
</evidence>
<keyword evidence="7" id="KW-0732">Signal</keyword>
<dbReference type="EMBL" id="JACSQZ010000026">
    <property type="protein sequence ID" value="MBD7915208.1"/>
    <property type="molecule type" value="Genomic_DNA"/>
</dbReference>
<reference evidence="9 10" key="1">
    <citation type="submission" date="2020-08" db="EMBL/GenBank/DDBJ databases">
        <title>A Genomic Blueprint of the Chicken Gut Microbiome.</title>
        <authorList>
            <person name="Gilroy R."/>
            <person name="Ravi A."/>
            <person name="Getino M."/>
            <person name="Pursley I."/>
            <person name="Horton D.L."/>
            <person name="Alikhan N.-F."/>
            <person name="Baker D."/>
            <person name="Gharbi K."/>
            <person name="Hall N."/>
            <person name="Watson M."/>
            <person name="Adriaenssens E.M."/>
            <person name="Foster-Nyarko E."/>
            <person name="Jarju S."/>
            <person name="Secka A."/>
            <person name="Antonio M."/>
            <person name="Oren A."/>
            <person name="Chaudhuri R."/>
            <person name="La Ragione R.M."/>
            <person name="Hildebrand F."/>
            <person name="Pallen M.J."/>
        </authorList>
    </citation>
    <scope>NUCLEOTIDE SEQUENCE [LARGE SCALE GENOMIC DNA]</scope>
    <source>
        <strain evidence="9 10">Sa3CUN1</strain>
    </source>
</reference>
<dbReference type="Pfam" id="PF03425">
    <property type="entry name" value="CBM_11"/>
    <property type="match status" value="1"/>
</dbReference>
<keyword evidence="3 4" id="KW-0326">Glycosidase</keyword>
<dbReference type="PROSITE" id="PS51257">
    <property type="entry name" value="PROKAR_LIPOPROTEIN"/>
    <property type="match status" value="1"/>
</dbReference>
<feature type="transmembrane region" description="Helical" evidence="6">
    <location>
        <begin position="1139"/>
        <end position="1159"/>
    </location>
</feature>
<dbReference type="Pfam" id="PF09212">
    <property type="entry name" value="CBM27"/>
    <property type="match status" value="1"/>
</dbReference>
<accession>A0ABR8Q455</accession>
<evidence type="ECO:0000259" key="8">
    <source>
        <dbReference type="PROSITE" id="PS51764"/>
    </source>
</evidence>
<evidence type="ECO:0000313" key="10">
    <source>
        <dbReference type="Proteomes" id="UP000640335"/>
    </source>
</evidence>
<dbReference type="InterPro" id="IPR017853">
    <property type="entry name" value="GH"/>
</dbReference>
<evidence type="ECO:0000256" key="7">
    <source>
        <dbReference type="SAM" id="SignalP"/>
    </source>
</evidence>
<feature type="compositionally biased region" description="Basic and acidic residues" evidence="5">
    <location>
        <begin position="1121"/>
        <end position="1131"/>
    </location>
</feature>
<feature type="domain" description="GH26" evidence="8">
    <location>
        <begin position="414"/>
        <end position="777"/>
    </location>
</feature>
<keyword evidence="10" id="KW-1185">Reference proteome</keyword>
<dbReference type="PANTHER" id="PTHR40079:SF4">
    <property type="entry name" value="GH26 DOMAIN-CONTAINING PROTEIN-RELATED"/>
    <property type="match status" value="1"/>
</dbReference>
<dbReference type="InterPro" id="IPR000805">
    <property type="entry name" value="Glyco_hydro_26"/>
</dbReference>
<keyword evidence="6" id="KW-0472">Membrane</keyword>
<dbReference type="InterPro" id="IPR022790">
    <property type="entry name" value="GH26_dom"/>
</dbReference>
<sequence length="1164" mass="128923">MLRRKFKNLSFLVAFMIACTMAPKPNITYAITNDNAIYINDFESSLLPDEVDGVITKDNVSIRDLNGNKFMSFNVKFDGTDNWDNNKHEFSFFTESNNHIEADTKVKFNLLIPTENKNFNGIIKYGTGSSDSSWGWIGGSYGDLTSDKFIDLGNGYSRVEVETSIGESNGLKKLVIQIAAYNCDYAGEILIDDISIIASEKEEIELPAVKPIEWNFDNEGIGIDSWKYGGGYQYSSGEPKVSYDKTVGAGSIRLDVDYSKDSKITWSEVKLQNDLSEPINFNGYNKLTYDFIYDSSKMATGGFKTKLYIENAVNKDMDINLDNAEDLGNNLKKVNVTVEFNSKDVEINSIILSTVGVSTNYVGPIYIDNISFGQTIAEDVYVVKTSEVKPQSVIDVSTLEVDSPVRLVDKNSTNITAKLYAYLKAIGKEDKALYGHQNDTHHKAVLKESASNSDTKDLTGSLAAIVGIDTLSLTGAELQLSDEDIANGVTLPKKAAQLGIDAANEGSIITMSAHMPNFALVAEKGKNSNGSYDYSGYTPGITTGDVVSRIMPGGDLNEVYTGYLDIIAEYANILEDEGVPVLFRPFHENNGSWFWWGKAFCDEEGYKNLYRYTVEYLRDTKEVHNFLYVYSPNGPFENEKDYLSRYPGDEFIDVIAFDMYHDNPIENAEEDTWMSSLKETINLVQGIADERGKLSAVSETGIRKNYGCMPVSGNPNKNWFSDVSNIVAESNMPYYMVWANFDEGNIFAPYMVNENKGHEMINSFIDYYNEESSVFADGVGDYKSVSTTIGEAYSYGYITSPASRSRILQPTKITARVKNLDGNVKFVLRDNLGNEIKTLKATLNNGSYEGNITKELLDSIGEKTGSIELYVGDKVVNTISAIFNIKEKESSKELVDDFEGYYGESVLLENNWATNVGAGCSLTPTLVTEEGKFNEGKYGLAFNYKISTEKTSEGWAGMTKAIGQDWSEFDALQFWVYPDGKAQKLVIQVTTNGEDFEVFLPELAGTTEPQLVTLKFSDFVGKNGGTIDLRSLERFGIWCNTIVPENHAGKWTVESTIYFDSIKAIDTTKPQEPSNPETEEPSTPGVDEPSTPGIEKPSIPGISEGNGESNETEDTELPNNSKDEESKREDNGNLPNTGGVSPIIPLTLGSALVYIGGFIRRRKE</sequence>
<name>A0ABR8Q455_9CLOT</name>
<dbReference type="Gene3D" id="2.60.120.430">
    <property type="entry name" value="Galactose-binding lectin"/>
    <property type="match status" value="1"/>
</dbReference>
<dbReference type="Gene3D" id="2.60.120.260">
    <property type="entry name" value="Galactose-binding domain-like"/>
    <property type="match status" value="2"/>
</dbReference>
<dbReference type="Pfam" id="PF02156">
    <property type="entry name" value="Glyco_hydro_26"/>
    <property type="match status" value="1"/>
</dbReference>
<feature type="compositionally biased region" description="Low complexity" evidence="5">
    <location>
        <begin position="1072"/>
        <end position="1084"/>
    </location>
</feature>
<dbReference type="Proteomes" id="UP000640335">
    <property type="component" value="Unassembled WGS sequence"/>
</dbReference>
<proteinExistence type="inferred from homology"/>
<gene>
    <name evidence="9" type="ORF">H9660_08620</name>
</gene>
<dbReference type="PANTHER" id="PTHR40079">
    <property type="entry name" value="MANNAN ENDO-1,4-BETA-MANNOSIDASE E-RELATED"/>
    <property type="match status" value="1"/>
</dbReference>
<comment type="similarity">
    <text evidence="1 4">Belongs to the glycosyl hydrolase 26 family.</text>
</comment>
<evidence type="ECO:0000256" key="4">
    <source>
        <dbReference type="PROSITE-ProRule" id="PRU01100"/>
    </source>
</evidence>
<organism evidence="9 10">
    <name type="scientific">Clostridium gallinarum</name>
    <dbReference type="NCBI Taxonomy" id="2762246"/>
    <lineage>
        <taxon>Bacteria</taxon>
        <taxon>Bacillati</taxon>
        <taxon>Bacillota</taxon>
        <taxon>Clostridia</taxon>
        <taxon>Eubacteriales</taxon>
        <taxon>Clostridiaceae</taxon>
        <taxon>Clostridium</taxon>
    </lineage>
</organism>
<feature type="signal peptide" evidence="7">
    <location>
        <begin position="1"/>
        <end position="22"/>
    </location>
</feature>
<feature type="region of interest" description="Disordered" evidence="5">
    <location>
        <begin position="1066"/>
        <end position="1146"/>
    </location>
</feature>
<keyword evidence="6" id="KW-1133">Transmembrane helix</keyword>
<comment type="caution">
    <text evidence="9">The sequence shown here is derived from an EMBL/GenBank/DDBJ whole genome shotgun (WGS) entry which is preliminary data.</text>
</comment>
<keyword evidence="6" id="KW-0812">Transmembrane</keyword>
<evidence type="ECO:0000256" key="2">
    <source>
        <dbReference type="ARBA" id="ARBA00022801"/>
    </source>
</evidence>
<dbReference type="SUPFAM" id="SSF49785">
    <property type="entry name" value="Galactose-binding domain-like"/>
    <property type="match status" value="3"/>
</dbReference>
<dbReference type="InterPro" id="IPR005087">
    <property type="entry name" value="CBM11"/>
</dbReference>
<protein>
    <submittedName>
        <fullName evidence="9">Mannanase</fullName>
    </submittedName>
</protein>
<evidence type="ECO:0000313" key="9">
    <source>
        <dbReference type="EMBL" id="MBD7915208.1"/>
    </source>
</evidence>
<dbReference type="PROSITE" id="PS51764">
    <property type="entry name" value="GH26"/>
    <property type="match status" value="1"/>
</dbReference>
<evidence type="ECO:0000256" key="1">
    <source>
        <dbReference type="ARBA" id="ARBA00007754"/>
    </source>
</evidence>
<dbReference type="SUPFAM" id="SSF51445">
    <property type="entry name" value="(Trans)glycosidases"/>
    <property type="match status" value="1"/>
</dbReference>
<dbReference type="Gene3D" id="3.20.20.80">
    <property type="entry name" value="Glycosidases"/>
    <property type="match status" value="1"/>
</dbReference>
<feature type="active site" description="Nucleophile" evidence="4">
    <location>
        <position position="699"/>
    </location>
</feature>
<evidence type="ECO:0000256" key="6">
    <source>
        <dbReference type="SAM" id="Phobius"/>
    </source>
</evidence>
<dbReference type="InterPro" id="IPR008979">
    <property type="entry name" value="Galactose-bd-like_sf"/>
</dbReference>
<feature type="chain" id="PRO_5047406980" evidence="7">
    <location>
        <begin position="23"/>
        <end position="1164"/>
    </location>
</feature>
<keyword evidence="2 4" id="KW-0378">Hydrolase</keyword>